<dbReference type="AlphaFoldDB" id="A0A432XR85"/>
<dbReference type="InterPro" id="IPR003689">
    <property type="entry name" value="ZIP"/>
</dbReference>
<evidence type="ECO:0000313" key="10">
    <source>
        <dbReference type="Proteomes" id="UP000287330"/>
    </source>
</evidence>
<evidence type="ECO:0000256" key="2">
    <source>
        <dbReference type="ARBA" id="ARBA00006939"/>
    </source>
</evidence>
<dbReference type="Pfam" id="PF02535">
    <property type="entry name" value="Zip"/>
    <property type="match status" value="1"/>
</dbReference>
<feature type="transmembrane region" description="Helical" evidence="8">
    <location>
        <begin position="65"/>
        <end position="89"/>
    </location>
</feature>
<protein>
    <submittedName>
        <fullName evidence="9">Divalent cation transporter</fullName>
    </submittedName>
</protein>
<evidence type="ECO:0000256" key="5">
    <source>
        <dbReference type="ARBA" id="ARBA00022833"/>
    </source>
</evidence>
<dbReference type="GO" id="GO:0005886">
    <property type="term" value="C:plasma membrane"/>
    <property type="evidence" value="ECO:0007669"/>
    <property type="project" value="UniProtKB-SubCell"/>
</dbReference>
<name>A0A432XR85_9GAMM</name>
<reference evidence="10" key="1">
    <citation type="journal article" date="2018" name="Front. Microbiol.">
        <title>Genome-Based Analysis Reveals the Taxonomy and Diversity of the Family Idiomarinaceae.</title>
        <authorList>
            <person name="Liu Y."/>
            <person name="Lai Q."/>
            <person name="Shao Z."/>
        </authorList>
    </citation>
    <scope>NUCLEOTIDE SEQUENCE [LARGE SCALE GENOMIC DNA]</scope>
    <source>
        <strain evidence="10">F23</strain>
    </source>
</reference>
<comment type="caution">
    <text evidence="9">The sequence shown here is derived from an EMBL/GenBank/DDBJ whole genome shotgun (WGS) entry which is preliminary data.</text>
</comment>
<dbReference type="PANTHER" id="PTHR11040">
    <property type="entry name" value="ZINC/IRON TRANSPORTER"/>
    <property type="match status" value="1"/>
</dbReference>
<comment type="similarity">
    <text evidence="2">Belongs to the ZIP transporter (TC 2.A.5) family.</text>
</comment>
<evidence type="ECO:0000256" key="1">
    <source>
        <dbReference type="ARBA" id="ARBA00004651"/>
    </source>
</evidence>
<gene>
    <name evidence="9" type="ORF">CWE25_11765</name>
</gene>
<keyword evidence="7 8" id="KW-0472">Membrane</keyword>
<feature type="transmembrane region" description="Helical" evidence="8">
    <location>
        <begin position="183"/>
        <end position="200"/>
    </location>
</feature>
<feature type="transmembrane region" description="Helical" evidence="8">
    <location>
        <begin position="156"/>
        <end position="177"/>
    </location>
</feature>
<sequence>MIIKMLVLTWVAGFTAFLGALLAKWEGSAESANKQKLVHGVVAIGGGILLSAVMFALLPEANKNLPVWVVATAFMAGGILFCWVDQWLAKQASQASQLLAMLLDFIPEALSLGAMFAIKPEFGILLALFIGLQNLPEGFNAFRELQGSKLSEKKRLTGFFLVAFIGPIAALTGHWVLSDYTEATAVIMATASGGILYLIFQDIAPQSTMPRYWTPPLGAVFGFIIGLVGNQLLG</sequence>
<keyword evidence="6 8" id="KW-1133">Transmembrane helix</keyword>
<evidence type="ECO:0000256" key="6">
    <source>
        <dbReference type="ARBA" id="ARBA00022989"/>
    </source>
</evidence>
<proteinExistence type="inferred from homology"/>
<dbReference type="OrthoDB" id="5766358at2"/>
<dbReference type="PANTHER" id="PTHR11040:SF211">
    <property type="entry name" value="ZINC TRANSPORTER ZIP11"/>
    <property type="match status" value="1"/>
</dbReference>
<dbReference type="EMBL" id="PIPV01000012">
    <property type="protein sequence ID" value="RUO51227.1"/>
    <property type="molecule type" value="Genomic_DNA"/>
</dbReference>
<organism evidence="9 10">
    <name type="scientific">Idiomarina fontislapidosi</name>
    <dbReference type="NCBI Taxonomy" id="263723"/>
    <lineage>
        <taxon>Bacteria</taxon>
        <taxon>Pseudomonadati</taxon>
        <taxon>Pseudomonadota</taxon>
        <taxon>Gammaproteobacteria</taxon>
        <taxon>Alteromonadales</taxon>
        <taxon>Idiomarinaceae</taxon>
        <taxon>Idiomarina</taxon>
    </lineage>
</organism>
<keyword evidence="3" id="KW-1003">Cell membrane</keyword>
<keyword evidence="4 8" id="KW-0812">Transmembrane</keyword>
<comment type="subcellular location">
    <subcellularLocation>
        <location evidence="1">Cell membrane</location>
        <topology evidence="1">Multi-pass membrane protein</topology>
    </subcellularLocation>
</comment>
<dbReference type="GO" id="GO:0005385">
    <property type="term" value="F:zinc ion transmembrane transporter activity"/>
    <property type="evidence" value="ECO:0007669"/>
    <property type="project" value="TreeGrafter"/>
</dbReference>
<evidence type="ECO:0000256" key="8">
    <source>
        <dbReference type="SAM" id="Phobius"/>
    </source>
</evidence>
<feature type="transmembrane region" description="Helical" evidence="8">
    <location>
        <begin position="212"/>
        <end position="233"/>
    </location>
</feature>
<keyword evidence="5" id="KW-0862">Zinc</keyword>
<keyword evidence="10" id="KW-1185">Reference proteome</keyword>
<accession>A0A432XR85</accession>
<evidence type="ECO:0000256" key="4">
    <source>
        <dbReference type="ARBA" id="ARBA00022692"/>
    </source>
</evidence>
<evidence type="ECO:0000256" key="7">
    <source>
        <dbReference type="ARBA" id="ARBA00023136"/>
    </source>
</evidence>
<feature type="transmembrane region" description="Helical" evidence="8">
    <location>
        <begin position="109"/>
        <end position="135"/>
    </location>
</feature>
<evidence type="ECO:0000256" key="3">
    <source>
        <dbReference type="ARBA" id="ARBA00022475"/>
    </source>
</evidence>
<dbReference type="RefSeq" id="WP_110575960.1">
    <property type="nucleotide sequence ID" value="NZ_PIPV01000012.1"/>
</dbReference>
<feature type="transmembrane region" description="Helical" evidence="8">
    <location>
        <begin position="39"/>
        <end position="58"/>
    </location>
</feature>
<dbReference type="Proteomes" id="UP000287330">
    <property type="component" value="Unassembled WGS sequence"/>
</dbReference>
<evidence type="ECO:0000313" key="9">
    <source>
        <dbReference type="EMBL" id="RUO51227.1"/>
    </source>
</evidence>